<dbReference type="InterPro" id="IPR036396">
    <property type="entry name" value="Cyt_P450_sf"/>
</dbReference>
<sequence length="66" mass="7387">LSIHPLSKIPGPFSAKFSGVWKNVRYFRSTWHTDILELHDKYGPVVRIAPNEVSFVDATALSAVYG</sequence>
<feature type="non-terminal residue" evidence="1">
    <location>
        <position position="66"/>
    </location>
</feature>
<evidence type="ECO:0000313" key="2">
    <source>
        <dbReference type="Proteomes" id="UP000235786"/>
    </source>
</evidence>
<name>A0A2J6RUP5_HYAVF</name>
<dbReference type="GO" id="GO:0016705">
    <property type="term" value="F:oxidoreductase activity, acting on paired donors, with incorporation or reduction of molecular oxygen"/>
    <property type="evidence" value="ECO:0007669"/>
    <property type="project" value="InterPro"/>
</dbReference>
<proteinExistence type="predicted"/>
<dbReference type="OrthoDB" id="3945418at2759"/>
<reference evidence="1 2" key="1">
    <citation type="submission" date="2016-04" db="EMBL/GenBank/DDBJ databases">
        <title>A degradative enzymes factory behind the ericoid mycorrhizal symbiosis.</title>
        <authorList>
            <consortium name="DOE Joint Genome Institute"/>
            <person name="Martino E."/>
            <person name="Morin E."/>
            <person name="Grelet G."/>
            <person name="Kuo A."/>
            <person name="Kohler A."/>
            <person name="Daghino S."/>
            <person name="Barry K."/>
            <person name="Choi C."/>
            <person name="Cichocki N."/>
            <person name="Clum A."/>
            <person name="Copeland A."/>
            <person name="Hainaut M."/>
            <person name="Haridas S."/>
            <person name="Labutti K."/>
            <person name="Lindquist E."/>
            <person name="Lipzen A."/>
            <person name="Khouja H.-R."/>
            <person name="Murat C."/>
            <person name="Ohm R."/>
            <person name="Olson A."/>
            <person name="Spatafora J."/>
            <person name="Veneault-Fourrey C."/>
            <person name="Henrissat B."/>
            <person name="Grigoriev I."/>
            <person name="Martin F."/>
            <person name="Perotto S."/>
        </authorList>
    </citation>
    <scope>NUCLEOTIDE SEQUENCE [LARGE SCALE GENOMIC DNA]</scope>
    <source>
        <strain evidence="1 2">F</strain>
    </source>
</reference>
<accession>A0A2J6RUP5</accession>
<dbReference type="Proteomes" id="UP000235786">
    <property type="component" value="Unassembled WGS sequence"/>
</dbReference>
<feature type="non-terminal residue" evidence="1">
    <location>
        <position position="1"/>
    </location>
</feature>
<dbReference type="GO" id="GO:0005506">
    <property type="term" value="F:iron ion binding"/>
    <property type="evidence" value="ECO:0007669"/>
    <property type="project" value="InterPro"/>
</dbReference>
<dbReference type="GO" id="GO:0004497">
    <property type="term" value="F:monooxygenase activity"/>
    <property type="evidence" value="ECO:0007669"/>
    <property type="project" value="InterPro"/>
</dbReference>
<dbReference type="EMBL" id="KZ613943">
    <property type="protein sequence ID" value="PMD42183.1"/>
    <property type="molecule type" value="Genomic_DNA"/>
</dbReference>
<dbReference type="SUPFAM" id="SSF48264">
    <property type="entry name" value="Cytochrome P450"/>
    <property type="match status" value="1"/>
</dbReference>
<organism evidence="1 2">
    <name type="scientific">Hyaloscypha variabilis (strain UAMH 11265 / GT02V1 / F)</name>
    <name type="common">Meliniomyces variabilis</name>
    <dbReference type="NCBI Taxonomy" id="1149755"/>
    <lineage>
        <taxon>Eukaryota</taxon>
        <taxon>Fungi</taxon>
        <taxon>Dikarya</taxon>
        <taxon>Ascomycota</taxon>
        <taxon>Pezizomycotina</taxon>
        <taxon>Leotiomycetes</taxon>
        <taxon>Helotiales</taxon>
        <taxon>Hyaloscyphaceae</taxon>
        <taxon>Hyaloscypha</taxon>
        <taxon>Hyaloscypha variabilis</taxon>
    </lineage>
</organism>
<dbReference type="STRING" id="1149755.A0A2J6RUP5"/>
<dbReference type="Gene3D" id="1.10.630.10">
    <property type="entry name" value="Cytochrome P450"/>
    <property type="match status" value="1"/>
</dbReference>
<dbReference type="GO" id="GO:0020037">
    <property type="term" value="F:heme binding"/>
    <property type="evidence" value="ECO:0007669"/>
    <property type="project" value="InterPro"/>
</dbReference>
<keyword evidence="2" id="KW-1185">Reference proteome</keyword>
<protein>
    <recommendedName>
        <fullName evidence="3">Cytochrome P450</fullName>
    </recommendedName>
</protein>
<evidence type="ECO:0008006" key="3">
    <source>
        <dbReference type="Google" id="ProtNLM"/>
    </source>
</evidence>
<gene>
    <name evidence="1" type="ORF">L207DRAFT_377650</name>
</gene>
<dbReference type="AlphaFoldDB" id="A0A2J6RUP5"/>
<evidence type="ECO:0000313" key="1">
    <source>
        <dbReference type="EMBL" id="PMD42183.1"/>
    </source>
</evidence>